<dbReference type="WBParaSite" id="Csp11.Scaffold456.g1357.t1">
    <property type="protein sequence ID" value="Csp11.Scaffold456.g1357.t1"/>
    <property type="gene ID" value="Csp11.Scaffold456.g1357"/>
</dbReference>
<dbReference type="GO" id="GO:0006139">
    <property type="term" value="P:nucleobase-containing compound metabolic process"/>
    <property type="evidence" value="ECO:0007669"/>
    <property type="project" value="InterPro"/>
</dbReference>
<dbReference type="PANTHER" id="PTHR10724">
    <property type="entry name" value="30S RIBOSOMAL PROTEIN S1"/>
    <property type="match status" value="1"/>
</dbReference>
<evidence type="ECO:0000259" key="1">
    <source>
        <dbReference type="PROSITE" id="PS50126"/>
    </source>
</evidence>
<keyword evidence="2" id="KW-1185">Reference proteome</keyword>
<dbReference type="SMART" id="SM00732">
    <property type="entry name" value="YqgFc"/>
    <property type="match status" value="1"/>
</dbReference>
<feature type="domain" description="S1 motif" evidence="1">
    <location>
        <begin position="674"/>
        <end position="748"/>
    </location>
</feature>
<dbReference type="Gene3D" id="1.10.3500.10">
    <property type="entry name" value="Tex N-terminal region-like"/>
    <property type="match status" value="1"/>
</dbReference>
<proteinExistence type="predicted"/>
<dbReference type="GO" id="GO:0003729">
    <property type="term" value="F:mRNA binding"/>
    <property type="evidence" value="ECO:0007669"/>
    <property type="project" value="TreeGrafter"/>
</dbReference>
<dbReference type="SUPFAM" id="SSF53098">
    <property type="entry name" value="Ribonuclease H-like"/>
    <property type="match status" value="1"/>
</dbReference>
<dbReference type="InterPro" id="IPR012337">
    <property type="entry name" value="RNaseH-like_sf"/>
</dbReference>
<dbReference type="Gene3D" id="3.30.420.140">
    <property type="entry name" value="YqgF/RNase H-like domain"/>
    <property type="match status" value="1"/>
</dbReference>
<name>A0A1I7T0Z2_9PELO</name>
<dbReference type="AlphaFoldDB" id="A0A1I7T0Z2"/>
<dbReference type="InterPro" id="IPR050437">
    <property type="entry name" value="Ribos_protein_bS1-like"/>
</dbReference>
<accession>A0A1I7T0Z2</accession>
<dbReference type="Pfam" id="PF16921">
    <property type="entry name" value="Tex_YqgF"/>
    <property type="match status" value="1"/>
</dbReference>
<dbReference type="Gene3D" id="1.10.150.310">
    <property type="entry name" value="Tex RuvX-like domain-like"/>
    <property type="match status" value="1"/>
</dbReference>
<dbReference type="Pfam" id="PF00575">
    <property type="entry name" value="S1"/>
    <property type="match status" value="1"/>
</dbReference>
<dbReference type="InterPro" id="IPR018974">
    <property type="entry name" value="Tex-like_N"/>
</dbReference>
<protein>
    <submittedName>
        <fullName evidence="3">S1 motif domain-containing protein</fullName>
    </submittedName>
</protein>
<dbReference type="SMART" id="SM00316">
    <property type="entry name" value="S1"/>
    <property type="match status" value="1"/>
</dbReference>
<dbReference type="SUPFAM" id="SSF50249">
    <property type="entry name" value="Nucleic acid-binding proteins"/>
    <property type="match status" value="1"/>
</dbReference>
<dbReference type="InterPro" id="IPR006641">
    <property type="entry name" value="YqgF/RNaseH-like_dom"/>
</dbReference>
<dbReference type="Pfam" id="PF12836">
    <property type="entry name" value="HHH_3"/>
    <property type="match status" value="1"/>
</dbReference>
<dbReference type="InterPro" id="IPR037027">
    <property type="entry name" value="YqgF/RNaseH-like_dom_sf"/>
</dbReference>
<dbReference type="InterPro" id="IPR032639">
    <property type="entry name" value="Tex_YqgF"/>
</dbReference>
<dbReference type="Pfam" id="PF09371">
    <property type="entry name" value="Tex_N"/>
    <property type="match status" value="1"/>
</dbReference>
<dbReference type="SUPFAM" id="SSF47781">
    <property type="entry name" value="RuvA domain 2-like"/>
    <property type="match status" value="2"/>
</dbReference>
<dbReference type="InterPro" id="IPR003029">
    <property type="entry name" value="S1_domain"/>
</dbReference>
<evidence type="ECO:0000313" key="3">
    <source>
        <dbReference type="WBParaSite" id="Csp11.Scaffold456.g1357.t1"/>
    </source>
</evidence>
<dbReference type="SUPFAM" id="SSF158832">
    <property type="entry name" value="Tex N-terminal region-like"/>
    <property type="match status" value="1"/>
</dbReference>
<dbReference type="PROSITE" id="PS50126">
    <property type="entry name" value="S1"/>
    <property type="match status" value="1"/>
</dbReference>
<dbReference type="InterPro" id="IPR023323">
    <property type="entry name" value="Tex-like_dom_sf"/>
</dbReference>
<dbReference type="PANTHER" id="PTHR10724:SF10">
    <property type="entry name" value="S1 RNA-BINDING DOMAIN-CONTAINING PROTEIN 1"/>
    <property type="match status" value="1"/>
</dbReference>
<dbReference type="GO" id="GO:0003735">
    <property type="term" value="F:structural constituent of ribosome"/>
    <property type="evidence" value="ECO:0007669"/>
    <property type="project" value="TreeGrafter"/>
</dbReference>
<dbReference type="InterPro" id="IPR023319">
    <property type="entry name" value="Tex-like_HTH_dom_sf"/>
</dbReference>
<dbReference type="InterPro" id="IPR012340">
    <property type="entry name" value="NA-bd_OB-fold"/>
</dbReference>
<sequence>MRRQPAVEKEWILKNSIEYFVMKEVEELKMSQVQKLVNLFKNGCESAYIARYKSDVHGGLAPERIRKGLDAYFDALDLNRKVVATTSTIITKVAGVSEKQNVIERLKVCEDIEEVAEISKEFSTGKRESKASKARDFGLEPPAQSILAGDCIDLRQFISNDLKTVLSVEEHLTICLADLMNRDPEVRRIGLSIAKLDKKCHLEVSANLTRDAAKNKKEIETKGILQKYSCYIGQKWRAHNIKDHTISALNRGTEEGIISWKVELNSGDARRIHPFSSRKVNLKMLDIFKKSLNYSITNYFIPMVQRGVKKFLLSRSVNRSILVFGQNVEQLFSQHGVRSKYVIALDPGKIVKAAFLEPSGKLISMNQFPIRDSSFDKSGVDILKSWSSQSRGKDIVFAIGNGCNTHNTQIAVSKMIEGNDFPEIDVGFCIVPEHGASKYSCTDAAKEEFGEDAEIKQISAVSIGRRLIDPLSEYVKIEPQHLGKGQYQLSVNDKLLKDKLTLIVRDRVSLIGADLNVASKALLQNICGLNQATAAGIVKYRERNGNFKSREELKRVKGIGDITFQQCAGFLTVSCPDEDSNEPPAKRVKVSSDKLSWSPFDETLVHPDDYKSASKLLEKLQMSIKDVANGVPVSMNNLTEEEKKIVDLLRLKPELKPPPPLMKKARALKDLVRGQMYTGTVSNKTDFGLFVDIGVERDGLVHISHFKPTQFPSQKSEKIEDLDIPAVGDQINVILDKLNGSKISLRPA</sequence>
<dbReference type="Gene3D" id="1.10.10.650">
    <property type="entry name" value="RuvA domain 2-like"/>
    <property type="match status" value="1"/>
</dbReference>
<dbReference type="Proteomes" id="UP000095282">
    <property type="component" value="Unplaced"/>
</dbReference>
<reference evidence="3" key="1">
    <citation type="submission" date="2016-11" db="UniProtKB">
        <authorList>
            <consortium name="WormBaseParasite"/>
        </authorList>
    </citation>
    <scope>IDENTIFICATION</scope>
</reference>
<evidence type="ECO:0000313" key="2">
    <source>
        <dbReference type="Proteomes" id="UP000095282"/>
    </source>
</evidence>
<dbReference type="GO" id="GO:0006412">
    <property type="term" value="P:translation"/>
    <property type="evidence" value="ECO:0007669"/>
    <property type="project" value="TreeGrafter"/>
</dbReference>
<dbReference type="STRING" id="1561998.A0A1I7T0Z2"/>
<dbReference type="eggNOG" id="KOG1857">
    <property type="taxonomic scope" value="Eukaryota"/>
</dbReference>
<dbReference type="Gene3D" id="2.40.50.140">
    <property type="entry name" value="Nucleic acid-binding proteins"/>
    <property type="match status" value="1"/>
</dbReference>
<organism evidence="2 3">
    <name type="scientific">Caenorhabditis tropicalis</name>
    <dbReference type="NCBI Taxonomy" id="1561998"/>
    <lineage>
        <taxon>Eukaryota</taxon>
        <taxon>Metazoa</taxon>
        <taxon>Ecdysozoa</taxon>
        <taxon>Nematoda</taxon>
        <taxon>Chromadorea</taxon>
        <taxon>Rhabditida</taxon>
        <taxon>Rhabditina</taxon>
        <taxon>Rhabditomorpha</taxon>
        <taxon>Rhabditoidea</taxon>
        <taxon>Rhabditidae</taxon>
        <taxon>Peloderinae</taxon>
        <taxon>Caenorhabditis</taxon>
    </lineage>
</organism>
<dbReference type="InterPro" id="IPR010994">
    <property type="entry name" value="RuvA_2-like"/>
</dbReference>